<evidence type="ECO:0000256" key="4">
    <source>
        <dbReference type="ARBA" id="ARBA00022723"/>
    </source>
</evidence>
<dbReference type="InterPro" id="IPR028009">
    <property type="entry name" value="ESCO_Acetyltransf_dom"/>
</dbReference>
<evidence type="ECO:0000256" key="6">
    <source>
        <dbReference type="ARBA" id="ARBA00022833"/>
    </source>
</evidence>
<gene>
    <name evidence="14" type="primary">Esco2</name>
    <name evidence="14" type="ORF">NEOCIN_R11650</name>
</gene>
<dbReference type="GO" id="GO:0007064">
    <property type="term" value="P:mitotic sister chromatid cohesion"/>
    <property type="evidence" value="ECO:0007669"/>
    <property type="project" value="TreeGrafter"/>
</dbReference>
<evidence type="ECO:0000256" key="11">
    <source>
        <dbReference type="SAM" id="MobiDB-lite"/>
    </source>
</evidence>
<evidence type="ECO:0000256" key="3">
    <source>
        <dbReference type="ARBA" id="ARBA00022679"/>
    </source>
</evidence>
<comment type="subcellular location">
    <subcellularLocation>
        <location evidence="1">Nucleus</location>
    </subcellularLocation>
</comment>
<evidence type="ECO:0000256" key="7">
    <source>
        <dbReference type="ARBA" id="ARBA00023242"/>
    </source>
</evidence>
<evidence type="ECO:0000256" key="8">
    <source>
        <dbReference type="ARBA" id="ARBA00023306"/>
    </source>
</evidence>
<comment type="similarity">
    <text evidence="2">Belongs to the acetyltransferase family. ECO subfamily.</text>
</comment>
<proteinExistence type="inferred from homology"/>
<keyword evidence="8" id="KW-0131">Cell cycle</keyword>
<dbReference type="Proteomes" id="UP000556200">
    <property type="component" value="Unassembled WGS sequence"/>
</dbReference>
<dbReference type="PANTHER" id="PTHR45884">
    <property type="entry name" value="N-ACETYLTRANSFERASE ECO"/>
    <property type="match status" value="1"/>
</dbReference>
<feature type="non-terminal residue" evidence="14">
    <location>
        <position position="434"/>
    </location>
</feature>
<dbReference type="GO" id="GO:0005634">
    <property type="term" value="C:nucleus"/>
    <property type="evidence" value="ECO:0007669"/>
    <property type="project" value="UniProtKB-SubCell"/>
</dbReference>
<evidence type="ECO:0000259" key="12">
    <source>
        <dbReference type="Pfam" id="PF13878"/>
    </source>
</evidence>
<protein>
    <submittedName>
        <fullName evidence="14">ESCO2 acetyltransferase</fullName>
    </submittedName>
</protein>
<feature type="compositionally biased region" description="Basic and acidic residues" evidence="11">
    <location>
        <begin position="170"/>
        <end position="183"/>
    </location>
</feature>
<evidence type="ECO:0000313" key="15">
    <source>
        <dbReference type="Proteomes" id="UP000556200"/>
    </source>
</evidence>
<feature type="domain" description="N-acetyltransferase ESCO zinc-finger" evidence="12">
    <location>
        <begin position="256"/>
        <end position="295"/>
    </location>
</feature>
<feature type="region of interest" description="Disordered" evidence="11">
    <location>
        <begin position="29"/>
        <end position="91"/>
    </location>
</feature>
<reference evidence="14 15" key="1">
    <citation type="submission" date="2019-09" db="EMBL/GenBank/DDBJ databases">
        <title>Bird 10,000 Genomes (B10K) Project - Family phase.</title>
        <authorList>
            <person name="Zhang G."/>
        </authorList>
    </citation>
    <scope>NUCLEOTIDE SEQUENCE [LARGE SCALE GENOMIC DNA]</scope>
    <source>
        <strain evidence="14">B10K-DU-004-15</strain>
        <tissue evidence="14">Mixed tissue sample</tissue>
    </source>
</reference>
<keyword evidence="9" id="KW-0012">Acyltransferase</keyword>
<dbReference type="Pfam" id="PF13878">
    <property type="entry name" value="zf-C2H2_3"/>
    <property type="match status" value="1"/>
</dbReference>
<dbReference type="GO" id="GO:0000785">
    <property type="term" value="C:chromatin"/>
    <property type="evidence" value="ECO:0007669"/>
    <property type="project" value="TreeGrafter"/>
</dbReference>
<evidence type="ECO:0000256" key="9">
    <source>
        <dbReference type="ARBA" id="ARBA00023315"/>
    </source>
</evidence>
<evidence type="ECO:0000259" key="13">
    <source>
        <dbReference type="Pfam" id="PF13880"/>
    </source>
</evidence>
<evidence type="ECO:0000256" key="1">
    <source>
        <dbReference type="ARBA" id="ARBA00004123"/>
    </source>
</evidence>
<dbReference type="AlphaFoldDB" id="A0A7K4RFQ2"/>
<feature type="region of interest" description="Disordered" evidence="11">
    <location>
        <begin position="116"/>
        <end position="199"/>
    </location>
</feature>
<dbReference type="GO" id="GO:0008270">
    <property type="term" value="F:zinc ion binding"/>
    <property type="evidence" value="ECO:0007669"/>
    <property type="project" value="UniProtKB-KW"/>
</dbReference>
<feature type="compositionally biased region" description="Basic and acidic residues" evidence="11">
    <location>
        <begin position="146"/>
        <end position="162"/>
    </location>
</feature>
<accession>A0A7K4RFQ2</accession>
<evidence type="ECO:0000256" key="5">
    <source>
        <dbReference type="ARBA" id="ARBA00022771"/>
    </source>
</evidence>
<dbReference type="Pfam" id="PF13880">
    <property type="entry name" value="Acetyltransf_13"/>
    <property type="match status" value="1"/>
</dbReference>
<feature type="region of interest" description="Disordered" evidence="11">
    <location>
        <begin position="228"/>
        <end position="247"/>
    </location>
</feature>
<dbReference type="PANTHER" id="PTHR45884:SF3">
    <property type="entry name" value="N-ACETYLTRANSFERASE ESCO2"/>
    <property type="match status" value="1"/>
</dbReference>
<keyword evidence="7" id="KW-0539">Nucleus</keyword>
<dbReference type="GO" id="GO:0061733">
    <property type="term" value="F:protein-lysine-acetyltransferase activity"/>
    <property type="evidence" value="ECO:0007669"/>
    <property type="project" value="TreeGrafter"/>
</dbReference>
<dbReference type="InterPro" id="IPR028005">
    <property type="entry name" value="AcTrfase_ESCO_Znf_dom"/>
</dbReference>
<keyword evidence="6" id="KW-0862">Zinc</keyword>
<keyword evidence="5" id="KW-0863">Zinc-finger</keyword>
<evidence type="ECO:0000313" key="14">
    <source>
        <dbReference type="EMBL" id="NWQ72206.1"/>
    </source>
</evidence>
<keyword evidence="4" id="KW-0479">Metal-binding</keyword>
<sequence>KPLVPLGSFYGPGKDYLDPVERRKLREIQALGRGGDGNRSGNPDPGTAKRAPNPGRSLRKTGKGKAGIPAGKPSGDKEGGGNRLVRKKMDCPFRVLSMKVKPALKLRLGAAFFAAGKKSHSRKNPGDSQALPGSRREDAEPAGGREAPEERGVSGRIPEGRESSGNAARDPGHGGEASPRKTGSEAGASEAGSVGNGVTPASEAEVYPIFSAALAGRKRPLDEILSPFGNSPPGKVPHASRKSRKAKELCRRSRDQMIIDAGQKHFGAVVCGSCGMIYSAASPEDEAQHVQHHQRFLEALRYLGWKKERVVAEFWDGKIVLILPTDPKYAVKKVQGCLWRVRADLVYCTKWWVYVGQERGGLGKEITGPRIGRRVPQAFRVLSDPGRSPCPGRHSRAWRCSARPEPALCGISRIWVLGKRRRSGIARRLVDTLR</sequence>
<feature type="non-terminal residue" evidence="14">
    <location>
        <position position="1"/>
    </location>
</feature>
<keyword evidence="3 14" id="KW-0808">Transferase</keyword>
<evidence type="ECO:0000256" key="10">
    <source>
        <dbReference type="ARBA" id="ARBA00047902"/>
    </source>
</evidence>
<comment type="catalytic activity">
    <reaction evidence="10">
        <text>L-lysyl-[protein] + acetyl-CoA = N(6)-acetyl-L-lysyl-[protein] + CoA + H(+)</text>
        <dbReference type="Rhea" id="RHEA:45948"/>
        <dbReference type="Rhea" id="RHEA-COMP:9752"/>
        <dbReference type="Rhea" id="RHEA-COMP:10731"/>
        <dbReference type="ChEBI" id="CHEBI:15378"/>
        <dbReference type="ChEBI" id="CHEBI:29969"/>
        <dbReference type="ChEBI" id="CHEBI:57287"/>
        <dbReference type="ChEBI" id="CHEBI:57288"/>
        <dbReference type="ChEBI" id="CHEBI:61930"/>
    </reaction>
</comment>
<evidence type="ECO:0000256" key="2">
    <source>
        <dbReference type="ARBA" id="ARBA00005816"/>
    </source>
</evidence>
<name>A0A7K4RFQ2_9TYRA</name>
<keyword evidence="15" id="KW-1185">Reference proteome</keyword>
<dbReference type="EMBL" id="VYZA01004140">
    <property type="protein sequence ID" value="NWQ72206.1"/>
    <property type="molecule type" value="Genomic_DNA"/>
</dbReference>
<feature type="domain" description="N-acetyltransferase ESCO acetyl-transferase" evidence="13">
    <location>
        <begin position="405"/>
        <end position="434"/>
    </location>
</feature>
<organism evidence="14 15">
    <name type="scientific">Neopipo cinnamomea</name>
    <dbReference type="NCBI Taxonomy" id="456388"/>
    <lineage>
        <taxon>Eukaryota</taxon>
        <taxon>Metazoa</taxon>
        <taxon>Chordata</taxon>
        <taxon>Craniata</taxon>
        <taxon>Vertebrata</taxon>
        <taxon>Euteleostomi</taxon>
        <taxon>Archelosauria</taxon>
        <taxon>Archosauria</taxon>
        <taxon>Dinosauria</taxon>
        <taxon>Saurischia</taxon>
        <taxon>Theropoda</taxon>
        <taxon>Coelurosauria</taxon>
        <taxon>Aves</taxon>
        <taxon>Neognathae</taxon>
        <taxon>Neoaves</taxon>
        <taxon>Telluraves</taxon>
        <taxon>Australaves</taxon>
        <taxon>Passeriformes</taxon>
        <taxon>Tyrannidae</taxon>
        <taxon>Neopipo</taxon>
    </lineage>
</organism>
<comment type="caution">
    <text evidence="14">The sequence shown here is derived from an EMBL/GenBank/DDBJ whole genome shotgun (WGS) entry which is preliminary data.</text>
</comment>